<dbReference type="Gene3D" id="3.30.40.10">
    <property type="entry name" value="Zinc/RING finger domain, C3HC4 (zinc finger)"/>
    <property type="match status" value="1"/>
</dbReference>
<feature type="region of interest" description="Disordered" evidence="5">
    <location>
        <begin position="391"/>
        <end position="431"/>
    </location>
</feature>
<dbReference type="SMART" id="SM00184">
    <property type="entry name" value="RING"/>
    <property type="match status" value="1"/>
</dbReference>
<dbReference type="EMBL" id="ML993593">
    <property type="protein sequence ID" value="KAF2167391.1"/>
    <property type="molecule type" value="Genomic_DNA"/>
</dbReference>
<name>A0A6A6CK29_ZASCE</name>
<keyword evidence="3" id="KW-0862">Zinc</keyword>
<dbReference type="PROSITE" id="PS50089">
    <property type="entry name" value="ZF_RING_2"/>
    <property type="match status" value="1"/>
</dbReference>
<evidence type="ECO:0000256" key="4">
    <source>
        <dbReference type="PROSITE-ProRule" id="PRU00175"/>
    </source>
</evidence>
<dbReference type="AlphaFoldDB" id="A0A6A6CK29"/>
<accession>A0A6A6CK29</accession>
<dbReference type="SUPFAM" id="SSF57850">
    <property type="entry name" value="RING/U-box"/>
    <property type="match status" value="1"/>
</dbReference>
<dbReference type="RefSeq" id="XP_033668280.1">
    <property type="nucleotide sequence ID" value="XM_033806232.1"/>
</dbReference>
<evidence type="ECO:0000313" key="7">
    <source>
        <dbReference type="EMBL" id="KAF2167391.1"/>
    </source>
</evidence>
<evidence type="ECO:0000256" key="3">
    <source>
        <dbReference type="ARBA" id="ARBA00022833"/>
    </source>
</evidence>
<gene>
    <name evidence="7" type="ORF">M409DRAFT_22202</name>
</gene>
<dbReference type="GeneID" id="54559504"/>
<sequence>MSSDTAAPLVEQEFRRLDLEMTEHHQADLDSIQDANPGPHNEEQIAQELGDTFYNSIISYKTAASHALGERSANPSLSQEALDEIWHEYTQAIGNIEKCAVRLAFCDAALTGESKERLVDKHVNYQYAEAKIQMANMLVDELNLPYRVMRARAENPVHATLVDGHRVARQRSAEQWHRKLENAQSNEDDEELDEEKVNQLSDDWDEDIGHLKERESVIETVVGEQFLSDLWMCHAEYIGIKIMEEDIEQALYDLRMEWFPEEFDEEDQEFHEDWMSEEEDDGVDVTWLPRDFKELRDQMSSPTNITVDVAQLSNVEEPTIFQTQLLDNECSVCLLEFKEPTELVRCHHLFCFKCIVPCVDAYKKCPKCRGPADLHDLKIYKINRVGLKGAEGGDGDSKTEDGEAVKKDAEHADEHAKAPGTNVVEEISDVV</sequence>
<dbReference type="OrthoDB" id="8062037at2759"/>
<evidence type="ECO:0000256" key="2">
    <source>
        <dbReference type="ARBA" id="ARBA00022771"/>
    </source>
</evidence>
<evidence type="ECO:0000259" key="6">
    <source>
        <dbReference type="PROSITE" id="PS50089"/>
    </source>
</evidence>
<evidence type="ECO:0000256" key="5">
    <source>
        <dbReference type="SAM" id="MobiDB-lite"/>
    </source>
</evidence>
<proteinExistence type="predicted"/>
<keyword evidence="2 4" id="KW-0863">Zinc-finger</keyword>
<organism evidence="7 8">
    <name type="scientific">Zasmidium cellare ATCC 36951</name>
    <dbReference type="NCBI Taxonomy" id="1080233"/>
    <lineage>
        <taxon>Eukaryota</taxon>
        <taxon>Fungi</taxon>
        <taxon>Dikarya</taxon>
        <taxon>Ascomycota</taxon>
        <taxon>Pezizomycotina</taxon>
        <taxon>Dothideomycetes</taxon>
        <taxon>Dothideomycetidae</taxon>
        <taxon>Mycosphaerellales</taxon>
        <taxon>Mycosphaerellaceae</taxon>
        <taxon>Zasmidium</taxon>
    </lineage>
</organism>
<dbReference type="InterPro" id="IPR017907">
    <property type="entry name" value="Znf_RING_CS"/>
</dbReference>
<dbReference type="Pfam" id="PF00097">
    <property type="entry name" value="zf-C3HC4"/>
    <property type="match status" value="1"/>
</dbReference>
<reference evidence="7" key="1">
    <citation type="journal article" date="2020" name="Stud. Mycol.">
        <title>101 Dothideomycetes genomes: a test case for predicting lifestyles and emergence of pathogens.</title>
        <authorList>
            <person name="Haridas S."/>
            <person name="Albert R."/>
            <person name="Binder M."/>
            <person name="Bloem J."/>
            <person name="Labutti K."/>
            <person name="Salamov A."/>
            <person name="Andreopoulos B."/>
            <person name="Baker S."/>
            <person name="Barry K."/>
            <person name="Bills G."/>
            <person name="Bluhm B."/>
            <person name="Cannon C."/>
            <person name="Castanera R."/>
            <person name="Culley D."/>
            <person name="Daum C."/>
            <person name="Ezra D."/>
            <person name="Gonzalez J."/>
            <person name="Henrissat B."/>
            <person name="Kuo A."/>
            <person name="Liang C."/>
            <person name="Lipzen A."/>
            <person name="Lutzoni F."/>
            <person name="Magnuson J."/>
            <person name="Mondo S."/>
            <person name="Nolan M."/>
            <person name="Ohm R."/>
            <person name="Pangilinan J."/>
            <person name="Park H.-J."/>
            <person name="Ramirez L."/>
            <person name="Alfaro M."/>
            <person name="Sun H."/>
            <person name="Tritt A."/>
            <person name="Yoshinaga Y."/>
            <person name="Zwiers L.-H."/>
            <person name="Turgeon B."/>
            <person name="Goodwin S."/>
            <person name="Spatafora J."/>
            <person name="Crous P."/>
            <person name="Grigoriev I."/>
        </authorList>
    </citation>
    <scope>NUCLEOTIDE SEQUENCE</scope>
    <source>
        <strain evidence="7">ATCC 36951</strain>
    </source>
</reference>
<dbReference type="Proteomes" id="UP000799537">
    <property type="component" value="Unassembled WGS sequence"/>
</dbReference>
<dbReference type="InterPro" id="IPR018957">
    <property type="entry name" value="Znf_C3HC4_RING-type"/>
</dbReference>
<evidence type="ECO:0000313" key="8">
    <source>
        <dbReference type="Proteomes" id="UP000799537"/>
    </source>
</evidence>
<keyword evidence="1" id="KW-0479">Metal-binding</keyword>
<dbReference type="GO" id="GO:0008270">
    <property type="term" value="F:zinc ion binding"/>
    <property type="evidence" value="ECO:0007669"/>
    <property type="project" value="UniProtKB-KW"/>
</dbReference>
<keyword evidence="8" id="KW-1185">Reference proteome</keyword>
<dbReference type="PROSITE" id="PS00518">
    <property type="entry name" value="ZF_RING_1"/>
    <property type="match status" value="1"/>
</dbReference>
<evidence type="ECO:0000256" key="1">
    <source>
        <dbReference type="ARBA" id="ARBA00022723"/>
    </source>
</evidence>
<dbReference type="InterPro" id="IPR013083">
    <property type="entry name" value="Znf_RING/FYVE/PHD"/>
</dbReference>
<feature type="domain" description="RING-type" evidence="6">
    <location>
        <begin position="330"/>
        <end position="369"/>
    </location>
</feature>
<dbReference type="InterPro" id="IPR001841">
    <property type="entry name" value="Znf_RING"/>
</dbReference>
<protein>
    <recommendedName>
        <fullName evidence="6">RING-type domain-containing protein</fullName>
    </recommendedName>
</protein>
<feature type="compositionally biased region" description="Basic and acidic residues" evidence="5">
    <location>
        <begin position="395"/>
        <end position="417"/>
    </location>
</feature>